<organism evidence="3 4">
    <name type="scientific">Chitinophaga rhizophila</name>
    <dbReference type="NCBI Taxonomy" id="2866212"/>
    <lineage>
        <taxon>Bacteria</taxon>
        <taxon>Pseudomonadati</taxon>
        <taxon>Bacteroidota</taxon>
        <taxon>Chitinophagia</taxon>
        <taxon>Chitinophagales</taxon>
        <taxon>Chitinophagaceae</taxon>
        <taxon>Chitinophaga</taxon>
    </lineage>
</organism>
<dbReference type="Pfam" id="PF03572">
    <property type="entry name" value="Peptidase_S41"/>
    <property type="match status" value="1"/>
</dbReference>
<dbReference type="InterPro" id="IPR029045">
    <property type="entry name" value="ClpP/crotonase-like_dom_sf"/>
</dbReference>
<keyword evidence="4" id="KW-1185">Reference proteome</keyword>
<feature type="chain" id="PRO_5047291681" evidence="1">
    <location>
        <begin position="22"/>
        <end position="339"/>
    </location>
</feature>
<dbReference type="EMBL" id="JAICCF010000001">
    <property type="protein sequence ID" value="MBW8683924.1"/>
    <property type="molecule type" value="Genomic_DNA"/>
</dbReference>
<dbReference type="Pfam" id="PF11918">
    <property type="entry name" value="Peptidase_S41_N"/>
    <property type="match status" value="1"/>
</dbReference>
<proteinExistence type="predicted"/>
<dbReference type="SMART" id="SM00245">
    <property type="entry name" value="TSPc"/>
    <property type="match status" value="1"/>
</dbReference>
<gene>
    <name evidence="3" type="ORF">K1Y79_06220</name>
</gene>
<comment type="caution">
    <text evidence="3">The sequence shown here is derived from an EMBL/GenBank/DDBJ whole genome shotgun (WGS) entry which is preliminary data.</text>
</comment>
<feature type="domain" description="Tail specific protease" evidence="2">
    <location>
        <begin position="125"/>
        <end position="318"/>
    </location>
</feature>
<dbReference type="RefSeq" id="WP_220249132.1">
    <property type="nucleotide sequence ID" value="NZ_JAICCF010000001.1"/>
</dbReference>
<dbReference type="PANTHER" id="PTHR11261:SF3">
    <property type="entry name" value="RETINOL-BINDING PROTEIN 3"/>
    <property type="match status" value="1"/>
</dbReference>
<evidence type="ECO:0000313" key="3">
    <source>
        <dbReference type="EMBL" id="MBW8683924.1"/>
    </source>
</evidence>
<accession>A0ABS7GAT3</accession>
<evidence type="ECO:0000256" key="1">
    <source>
        <dbReference type="SAM" id="SignalP"/>
    </source>
</evidence>
<reference evidence="3 4" key="1">
    <citation type="submission" date="2021-08" db="EMBL/GenBank/DDBJ databases">
        <title>The genome sequence of Chitinophaga sp. B61.</title>
        <authorList>
            <person name="Zhang X."/>
        </authorList>
    </citation>
    <scope>NUCLEOTIDE SEQUENCE [LARGE SCALE GENOMIC DNA]</scope>
    <source>
        <strain evidence="3 4">B61</strain>
    </source>
</reference>
<dbReference type="PANTHER" id="PTHR11261">
    <property type="entry name" value="INTERPHOTORECEPTOR RETINOID-BINDING PROTEIN"/>
    <property type="match status" value="1"/>
</dbReference>
<dbReference type="Gene3D" id="3.90.226.10">
    <property type="entry name" value="2-enoyl-CoA Hydratase, Chain A, domain 1"/>
    <property type="match status" value="1"/>
</dbReference>
<evidence type="ECO:0000259" key="2">
    <source>
        <dbReference type="SMART" id="SM00245"/>
    </source>
</evidence>
<dbReference type="SUPFAM" id="SSF52096">
    <property type="entry name" value="ClpP/crotonase"/>
    <property type="match status" value="1"/>
</dbReference>
<sequence length="339" mass="36759">MHLRIIALILICHLCCLTAGAQSFSSTTANTAIKKMAALLRDHYVHKEKGDTLALRLLAAHKAGQFATAKSWKDLEQLTTSYLQEISHDGHLYVKNDPATSKQLLAAKAIPADTTGTAARKLSASEDLFFYGPEAAARNYGFESVRVTPDNVGHLQLSAINISRKSLPTLYAAMRFVANTRALVIDLRNNGGGGSDTGAVFESYFLPPAMPLLVFTGRTGIQSADSTVSWLKEAPYKQPVFILVNGRTASAAEAFTFVLQKTGRALVIGERSAGGANMNVWFPVNDELLISISQMAPVWPGTTDSWEQKGIQPDCIATTPAEIDACIHARIGKPRYRPR</sequence>
<dbReference type="CDD" id="cd07563">
    <property type="entry name" value="Peptidase_S41_IRBP"/>
    <property type="match status" value="1"/>
</dbReference>
<protein>
    <submittedName>
        <fullName evidence="3">S41 family peptidase</fullName>
    </submittedName>
</protein>
<name>A0ABS7GAT3_9BACT</name>
<keyword evidence="1" id="KW-0732">Signal</keyword>
<evidence type="ECO:0000313" key="4">
    <source>
        <dbReference type="Proteomes" id="UP000812961"/>
    </source>
</evidence>
<dbReference type="Gene3D" id="3.30.750.44">
    <property type="match status" value="1"/>
</dbReference>
<feature type="signal peptide" evidence="1">
    <location>
        <begin position="1"/>
        <end position="21"/>
    </location>
</feature>
<dbReference type="InterPro" id="IPR005151">
    <property type="entry name" value="Tail-specific_protease"/>
</dbReference>
<dbReference type="Proteomes" id="UP000812961">
    <property type="component" value="Unassembled WGS sequence"/>
</dbReference>